<protein>
    <submittedName>
        <fullName evidence="1">DNA-binding IclR family transcriptional regulator</fullName>
    </submittedName>
</protein>
<proteinExistence type="predicted"/>
<evidence type="ECO:0000313" key="1">
    <source>
        <dbReference type="EMBL" id="NIJ08716.1"/>
    </source>
</evidence>
<dbReference type="Proteomes" id="UP000727456">
    <property type="component" value="Unassembled WGS sequence"/>
</dbReference>
<dbReference type="InterPro" id="IPR036388">
    <property type="entry name" value="WH-like_DNA-bd_sf"/>
</dbReference>
<dbReference type="InterPro" id="IPR021880">
    <property type="entry name" value="DUF3489"/>
</dbReference>
<keyword evidence="2" id="KW-1185">Reference proteome</keyword>
<organism evidence="1 2">
    <name type="scientific">Sphingomonas vulcanisoli</name>
    <dbReference type="NCBI Taxonomy" id="1658060"/>
    <lineage>
        <taxon>Bacteria</taxon>
        <taxon>Pseudomonadati</taxon>
        <taxon>Pseudomonadota</taxon>
        <taxon>Alphaproteobacteria</taxon>
        <taxon>Sphingomonadales</taxon>
        <taxon>Sphingomonadaceae</taxon>
        <taxon>Sphingomonas</taxon>
    </lineage>
</organism>
<dbReference type="GO" id="GO:0003677">
    <property type="term" value="F:DNA binding"/>
    <property type="evidence" value="ECO:0007669"/>
    <property type="project" value="UniProtKB-KW"/>
</dbReference>
<comment type="caution">
    <text evidence="1">The sequence shown here is derived from an EMBL/GenBank/DDBJ whole genome shotgun (WGS) entry which is preliminary data.</text>
</comment>
<dbReference type="Gene3D" id="1.10.10.10">
    <property type="entry name" value="Winged helix-like DNA-binding domain superfamily/Winged helix DNA-binding domain"/>
    <property type="match status" value="1"/>
</dbReference>
<dbReference type="EMBL" id="JAAOZC010000005">
    <property type="protein sequence ID" value="NIJ08716.1"/>
    <property type="molecule type" value="Genomic_DNA"/>
</dbReference>
<gene>
    <name evidence="1" type="ORF">FHS31_002337</name>
</gene>
<dbReference type="Pfam" id="PF11994">
    <property type="entry name" value="DUF3489"/>
    <property type="match status" value="1"/>
</dbReference>
<name>A0ABX0TT76_9SPHN</name>
<reference evidence="1 2" key="1">
    <citation type="submission" date="2020-03" db="EMBL/GenBank/DDBJ databases">
        <title>Genomic Encyclopedia of Type Strains, Phase III (KMG-III): the genomes of soil and plant-associated and newly described type strains.</title>
        <authorList>
            <person name="Whitman W."/>
        </authorList>
    </citation>
    <scope>NUCLEOTIDE SEQUENCE [LARGE SCALE GENOMIC DNA]</scope>
    <source>
        <strain evidence="1 2">CECT 8804</strain>
    </source>
</reference>
<evidence type="ECO:0000313" key="2">
    <source>
        <dbReference type="Proteomes" id="UP000727456"/>
    </source>
</evidence>
<accession>A0ABX0TT76</accession>
<dbReference type="RefSeq" id="WP_167073629.1">
    <property type="nucleotide sequence ID" value="NZ_JAAOZC010000005.1"/>
</dbReference>
<sequence>MARGDTKQSALLSLLSCARGTTIREMTDVTGWRANTVHSALATLRKRGWQISVEQIAAEKRYQITAGPETKAAASEQPRPGA</sequence>
<keyword evidence="1" id="KW-0238">DNA-binding</keyword>